<dbReference type="Proteomes" id="UP000245396">
    <property type="component" value="Unassembled WGS sequence"/>
</dbReference>
<name>A0A316CQZ1_PSESE</name>
<reference evidence="2 3" key="1">
    <citation type="submission" date="2018-05" db="EMBL/GenBank/DDBJ databases">
        <title>Genomic Encyclopedia of Type Strains, Phase IV (KMG-IV): sequencing the most valuable type-strain genomes for metagenomic binning, comparative biology and taxonomic classification.</title>
        <authorList>
            <person name="Goeker M."/>
        </authorList>
    </citation>
    <scope>NUCLEOTIDE SEQUENCE [LARGE SCALE GENOMIC DNA]</scope>
    <source>
        <strain evidence="2 3">DSM 6986</strain>
    </source>
</reference>
<organism evidence="2 3">
    <name type="scientific">Pseudaminobacter salicylatoxidans</name>
    <dbReference type="NCBI Taxonomy" id="93369"/>
    <lineage>
        <taxon>Bacteria</taxon>
        <taxon>Pseudomonadati</taxon>
        <taxon>Pseudomonadota</taxon>
        <taxon>Alphaproteobacteria</taxon>
        <taxon>Hyphomicrobiales</taxon>
        <taxon>Phyllobacteriaceae</taxon>
        <taxon>Pseudaminobacter</taxon>
    </lineage>
</organism>
<dbReference type="EMBL" id="QGGG01000005">
    <property type="protein sequence ID" value="PWJ84614.1"/>
    <property type="molecule type" value="Genomic_DNA"/>
</dbReference>
<evidence type="ECO:0000256" key="1">
    <source>
        <dbReference type="SAM" id="MobiDB-lite"/>
    </source>
</evidence>
<accession>A0A316CQZ1</accession>
<feature type="region of interest" description="Disordered" evidence="1">
    <location>
        <begin position="1"/>
        <end position="23"/>
    </location>
</feature>
<comment type="caution">
    <text evidence="2">The sequence shown here is derived from an EMBL/GenBank/DDBJ whole genome shotgun (WGS) entry which is preliminary data.</text>
</comment>
<gene>
    <name evidence="2" type="ORF">C7441_105232</name>
</gene>
<dbReference type="AlphaFoldDB" id="A0A316CQZ1"/>
<keyword evidence="3" id="KW-1185">Reference proteome</keyword>
<proteinExistence type="predicted"/>
<evidence type="ECO:0000313" key="3">
    <source>
        <dbReference type="Proteomes" id="UP000245396"/>
    </source>
</evidence>
<protein>
    <submittedName>
        <fullName evidence="2">Uncharacterized protein</fullName>
    </submittedName>
</protein>
<sequence>MDTGNPPIPVQRAGAAAGCPSADGTRCRPGPRVMASVSPLPPPAEIFIDWLMSVPVGADLAAAARNQIGLIDRRAPLHPDVRRLRMLLSALAGSAGPSRLPAY</sequence>
<evidence type="ECO:0000313" key="2">
    <source>
        <dbReference type="EMBL" id="PWJ84614.1"/>
    </source>
</evidence>